<accession>A0A0P1B4Y2</accession>
<protein>
    <recommendedName>
        <fullName evidence="3">Transmembrane protein 231</fullName>
    </recommendedName>
</protein>
<keyword evidence="10" id="KW-0966">Cell projection</keyword>
<feature type="transmembrane region" description="Helical" evidence="12">
    <location>
        <begin position="281"/>
        <end position="298"/>
    </location>
</feature>
<keyword evidence="5 12" id="KW-0812">Transmembrane</keyword>
<keyword evidence="6 12" id="KW-1133">Transmembrane helix</keyword>
<dbReference type="OrthoDB" id="426438at2759"/>
<evidence type="ECO:0000256" key="4">
    <source>
        <dbReference type="ARBA" id="ARBA00022475"/>
    </source>
</evidence>
<evidence type="ECO:0000256" key="12">
    <source>
        <dbReference type="SAM" id="Phobius"/>
    </source>
</evidence>
<comment type="similarity">
    <text evidence="2">Belongs to the TMEM231 family.</text>
</comment>
<dbReference type="GO" id="GO:0032880">
    <property type="term" value="P:regulation of protein localization"/>
    <property type="evidence" value="ECO:0007669"/>
    <property type="project" value="TreeGrafter"/>
</dbReference>
<keyword evidence="8 12" id="KW-0472">Membrane</keyword>
<dbReference type="AlphaFoldDB" id="A0A0P1B4Y2"/>
<dbReference type="Proteomes" id="UP000054928">
    <property type="component" value="Unassembled WGS sequence"/>
</dbReference>
<evidence type="ECO:0000256" key="10">
    <source>
        <dbReference type="ARBA" id="ARBA00023273"/>
    </source>
</evidence>
<dbReference type="Pfam" id="PF10149">
    <property type="entry name" value="TM231"/>
    <property type="match status" value="1"/>
</dbReference>
<dbReference type="STRING" id="4781.A0A0P1B4Y2"/>
<dbReference type="PANTHER" id="PTHR14605">
    <property type="entry name" value="CHST5 PROTEIN"/>
    <property type="match status" value="1"/>
</dbReference>
<dbReference type="EMBL" id="CCYD01003101">
    <property type="protein sequence ID" value="CEG49853.1"/>
    <property type="molecule type" value="Genomic_DNA"/>
</dbReference>
<comment type="subcellular location">
    <subcellularLocation>
        <location evidence="1">Cell projection</location>
        <location evidence="1">Cilium membrane</location>
        <topology evidence="1">Multi-pass membrane protein</topology>
    </subcellularLocation>
</comment>
<evidence type="ECO:0000256" key="11">
    <source>
        <dbReference type="ARBA" id="ARBA00024803"/>
    </source>
</evidence>
<evidence type="ECO:0000313" key="14">
    <source>
        <dbReference type="Proteomes" id="UP000054928"/>
    </source>
</evidence>
<evidence type="ECO:0000256" key="1">
    <source>
        <dbReference type="ARBA" id="ARBA00004272"/>
    </source>
</evidence>
<keyword evidence="7" id="KW-0969">Cilium</keyword>
<dbReference type="OMA" id="PALYTRY"/>
<feature type="transmembrane region" description="Helical" evidence="12">
    <location>
        <begin position="21"/>
        <end position="42"/>
    </location>
</feature>
<comment type="function">
    <text evidence="11">Transmembrane component of the tectonic-like complex, a complex localized at the transition zone of primary cilia and acting as a barrier that prevents diffusion of transmembrane proteins between the cilia and plasma membranes. Required for ciliogenesis and sonic hedgehog/SHH signaling.</text>
</comment>
<evidence type="ECO:0000256" key="3">
    <source>
        <dbReference type="ARBA" id="ARBA00015087"/>
    </source>
</evidence>
<name>A0A0P1B4Y2_PLAHL</name>
<dbReference type="GO" id="GO:0060271">
    <property type="term" value="P:cilium assembly"/>
    <property type="evidence" value="ECO:0007669"/>
    <property type="project" value="TreeGrafter"/>
</dbReference>
<evidence type="ECO:0000256" key="6">
    <source>
        <dbReference type="ARBA" id="ARBA00022989"/>
    </source>
</evidence>
<evidence type="ECO:0000256" key="5">
    <source>
        <dbReference type="ARBA" id="ARBA00022692"/>
    </source>
</evidence>
<dbReference type="GO" id="GO:0035869">
    <property type="term" value="C:ciliary transition zone"/>
    <property type="evidence" value="ECO:0007669"/>
    <property type="project" value="TreeGrafter"/>
</dbReference>
<reference evidence="14" key="1">
    <citation type="submission" date="2014-09" db="EMBL/GenBank/DDBJ databases">
        <authorList>
            <person name="Sharma Rahul"/>
            <person name="Thines Marco"/>
        </authorList>
    </citation>
    <scope>NUCLEOTIDE SEQUENCE [LARGE SCALE GENOMIC DNA]</scope>
</reference>
<evidence type="ECO:0000313" key="13">
    <source>
        <dbReference type="EMBL" id="CEG49853.1"/>
    </source>
</evidence>
<dbReference type="GeneID" id="36402649"/>
<proteinExistence type="inferred from homology"/>
<dbReference type="RefSeq" id="XP_024586222.1">
    <property type="nucleotide sequence ID" value="XM_024721087.1"/>
</dbReference>
<organism evidence="13 14">
    <name type="scientific">Plasmopara halstedii</name>
    <name type="common">Downy mildew of sunflower</name>
    <dbReference type="NCBI Taxonomy" id="4781"/>
    <lineage>
        <taxon>Eukaryota</taxon>
        <taxon>Sar</taxon>
        <taxon>Stramenopiles</taxon>
        <taxon>Oomycota</taxon>
        <taxon>Peronosporomycetes</taxon>
        <taxon>Peronosporales</taxon>
        <taxon>Peronosporaceae</taxon>
        <taxon>Plasmopara</taxon>
    </lineage>
</organism>
<dbReference type="PANTHER" id="PTHR14605:SF1">
    <property type="entry name" value="TRANSMEMBRANE PROTEIN 231"/>
    <property type="match status" value="1"/>
</dbReference>
<evidence type="ECO:0000256" key="9">
    <source>
        <dbReference type="ARBA" id="ARBA00023180"/>
    </source>
</evidence>
<dbReference type="InterPro" id="IPR019306">
    <property type="entry name" value="TMEM231"/>
</dbReference>
<sequence>MRATCHTSNVQQRFYSGFLSLSHIVVIVLWVLAFALPLFLALGSREFVLQTNSYQEQPVIKSMNQVLCILEGERAKQPLTLVHTTFPEHIQRLFIKKKNESLQAARVKTSSIDDNSDGIAESIWIEIAMPLSVSDVIRQATVVVVLDYKLENYAKLNMDVMVVFSHSSLNTGDTLDIDGDLDLHQRNALKITDSIQQPYITSPIVNMTTTDTTQEQLVQSLYSEYRKRNYTAYLHVPFPVWKVASNTSEAERMFRVSMTIRNDKVNVVYTPEWPEIVKHAWIQYYCIFIFVSTLIFAIREYLFKHKLLSSVCIVDETRRGFNKYI</sequence>
<keyword evidence="9" id="KW-0325">Glycoprotein</keyword>
<dbReference type="GO" id="GO:0060170">
    <property type="term" value="C:ciliary membrane"/>
    <property type="evidence" value="ECO:0007669"/>
    <property type="project" value="UniProtKB-SubCell"/>
</dbReference>
<keyword evidence="14" id="KW-1185">Reference proteome</keyword>
<evidence type="ECO:0000256" key="7">
    <source>
        <dbReference type="ARBA" id="ARBA00023069"/>
    </source>
</evidence>
<evidence type="ECO:0000256" key="2">
    <source>
        <dbReference type="ARBA" id="ARBA00009082"/>
    </source>
</evidence>
<keyword evidence="4" id="KW-1003">Cell membrane</keyword>
<evidence type="ECO:0000256" key="8">
    <source>
        <dbReference type="ARBA" id="ARBA00023136"/>
    </source>
</evidence>